<keyword evidence="4" id="KW-1185">Reference proteome</keyword>
<dbReference type="InterPro" id="IPR011047">
    <property type="entry name" value="Quinoprotein_ADH-like_sf"/>
</dbReference>
<dbReference type="Pfam" id="PF13360">
    <property type="entry name" value="PQQ_2"/>
    <property type="match status" value="1"/>
</dbReference>
<dbReference type="EMBL" id="BSFP01000017">
    <property type="protein sequence ID" value="GLL01668.1"/>
    <property type="molecule type" value="Genomic_DNA"/>
</dbReference>
<name>A0A9W6KI85_9ACTN</name>
<accession>A0A9W6KI85</accession>
<evidence type="ECO:0000256" key="1">
    <source>
        <dbReference type="SAM" id="MobiDB-lite"/>
    </source>
</evidence>
<dbReference type="InterPro" id="IPR015943">
    <property type="entry name" value="WD40/YVTN_repeat-like_dom_sf"/>
</dbReference>
<proteinExistence type="predicted"/>
<evidence type="ECO:0000313" key="3">
    <source>
        <dbReference type="EMBL" id="GLL01668.1"/>
    </source>
</evidence>
<feature type="domain" description="Pyrrolo-quinoline quinone repeat" evidence="2">
    <location>
        <begin position="57"/>
        <end position="145"/>
    </location>
</feature>
<dbReference type="SUPFAM" id="SSF50998">
    <property type="entry name" value="Quinoprotein alcohol dehydrogenase-like"/>
    <property type="match status" value="2"/>
</dbReference>
<organism evidence="3 4">
    <name type="scientific">Dactylosporangium matsuzakiense</name>
    <dbReference type="NCBI Taxonomy" id="53360"/>
    <lineage>
        <taxon>Bacteria</taxon>
        <taxon>Bacillati</taxon>
        <taxon>Actinomycetota</taxon>
        <taxon>Actinomycetes</taxon>
        <taxon>Micromonosporales</taxon>
        <taxon>Micromonosporaceae</taxon>
        <taxon>Dactylosporangium</taxon>
    </lineage>
</organism>
<evidence type="ECO:0000259" key="2">
    <source>
        <dbReference type="Pfam" id="PF13360"/>
    </source>
</evidence>
<feature type="region of interest" description="Disordered" evidence="1">
    <location>
        <begin position="154"/>
        <end position="276"/>
    </location>
</feature>
<dbReference type="Proteomes" id="UP001143480">
    <property type="component" value="Unassembled WGS sequence"/>
</dbReference>
<reference evidence="3" key="1">
    <citation type="journal article" date="2014" name="Int. J. Syst. Evol. Microbiol.">
        <title>Complete genome sequence of Corynebacterium casei LMG S-19264T (=DSM 44701T), isolated from a smear-ripened cheese.</title>
        <authorList>
            <consortium name="US DOE Joint Genome Institute (JGI-PGF)"/>
            <person name="Walter F."/>
            <person name="Albersmeier A."/>
            <person name="Kalinowski J."/>
            <person name="Ruckert C."/>
        </authorList>
    </citation>
    <scope>NUCLEOTIDE SEQUENCE</scope>
    <source>
        <strain evidence="3">VKM Ac-1321</strain>
    </source>
</reference>
<reference evidence="3" key="2">
    <citation type="submission" date="2023-01" db="EMBL/GenBank/DDBJ databases">
        <authorList>
            <person name="Sun Q."/>
            <person name="Evtushenko L."/>
        </authorList>
    </citation>
    <scope>NUCLEOTIDE SEQUENCE</scope>
    <source>
        <strain evidence="3">VKM Ac-1321</strain>
    </source>
</reference>
<feature type="compositionally biased region" description="Basic and acidic residues" evidence="1">
    <location>
        <begin position="245"/>
        <end position="261"/>
    </location>
</feature>
<feature type="compositionally biased region" description="Low complexity" evidence="1">
    <location>
        <begin position="226"/>
        <end position="239"/>
    </location>
</feature>
<comment type="caution">
    <text evidence="3">The sequence shown here is derived from an EMBL/GenBank/DDBJ whole genome shotgun (WGS) entry which is preliminary data.</text>
</comment>
<evidence type="ECO:0000313" key="4">
    <source>
        <dbReference type="Proteomes" id="UP001143480"/>
    </source>
</evidence>
<dbReference type="AlphaFoldDB" id="A0A9W6KI85"/>
<gene>
    <name evidence="3" type="ORF">GCM10017581_034100</name>
</gene>
<protein>
    <recommendedName>
        <fullName evidence="2">Pyrrolo-quinoline quinone repeat domain-containing protein</fullName>
    </recommendedName>
</protein>
<dbReference type="Gene3D" id="2.130.10.10">
    <property type="entry name" value="YVTN repeat-like/Quinoprotein amine dehydrogenase"/>
    <property type="match status" value="2"/>
</dbReference>
<sequence length="594" mass="61397">MLVVPAAVLTASVAAHPEPVTAPPFETSTLDGGVRAGDVVRGAAFPTKAGDLVGFDPTADTLVAQAAAGTELTGLDAHTGTVRWRRKLDDAGAYGTVLWSQNDLGAGSVLVNAYDRGSRAAELAALSTRTGETRWRMPLSARTQAMAAGPATLVGEPAESSSPMRWADPRDAPKTTKSPAPARKAEVDRVKATPTSWGPHAKKDAKKSPSPSPSPSTKTKTKTKAGTKPTPTATPTTAPTPTPAKTDDHTSGRARIGHTDEDAGTVPTRDAPDPGKINAVSAGDGGRLWSADLPEGCDLRAAAGDGKTTALRLACTAGDRVEDRLEIRDARTGALRSRTALDPAADDGGLGLLVRGGATLVRGARTFQLFAPDGHRLVQRTGDGCAEYCDLAVEGGVAVVAQSGAAADPTDGALEAFALTDGAERWRADRTVRALVREGGRLYAVGPAPQPVPFTAVSGVGEHGLSDPFATMLPAGAVPQRGTAMLVADNTGLAWYRIRPVEQPPGYLGGATARPDPCTAVPRAEVTKRLGRPGGSAHRDDTTTCTFTSGSKTLRVEVLWAGTDEPSAIARYNVVKGEDIERYGTVVVATRTTG</sequence>
<dbReference type="InterPro" id="IPR002372">
    <property type="entry name" value="PQQ_rpt_dom"/>
</dbReference>